<dbReference type="EMBL" id="CASHSV030000132">
    <property type="protein sequence ID" value="CAJ2651389.1"/>
    <property type="molecule type" value="Genomic_DNA"/>
</dbReference>
<evidence type="ECO:0000313" key="1">
    <source>
        <dbReference type="EMBL" id="CAJ2651389.1"/>
    </source>
</evidence>
<sequence length="179" mass="20781">MGLNGRRRRRVKVKVIITTFHLNSNIVLVTKIMMMTPRMRMMTGYVGKLKGSRVVGSFLCIGNIEMKDFNKSGVKVLKVLKIILMSYTIKKLEPKLEALRMKMKMTDKTTTSYSLQKKEEDLNDKSSSHLLQRLCFLKMVLEYELVKILECKKGQGQIVIPVFYEVDPIICEESERELR</sequence>
<reference evidence="1" key="1">
    <citation type="submission" date="2023-10" db="EMBL/GenBank/DDBJ databases">
        <authorList>
            <person name="Rodriguez Cubillos JULIANA M."/>
            <person name="De Vega J."/>
        </authorList>
    </citation>
    <scope>NUCLEOTIDE SEQUENCE</scope>
</reference>
<name>A0ACB0K5I6_TRIPR</name>
<protein>
    <submittedName>
        <fullName evidence="1">Uncharacterized protein</fullName>
    </submittedName>
</protein>
<gene>
    <name evidence="1" type="ORF">MILVUS5_LOCUS19034</name>
</gene>
<dbReference type="Proteomes" id="UP001177021">
    <property type="component" value="Unassembled WGS sequence"/>
</dbReference>
<keyword evidence="2" id="KW-1185">Reference proteome</keyword>
<comment type="caution">
    <text evidence="1">The sequence shown here is derived from an EMBL/GenBank/DDBJ whole genome shotgun (WGS) entry which is preliminary data.</text>
</comment>
<proteinExistence type="predicted"/>
<evidence type="ECO:0000313" key="2">
    <source>
        <dbReference type="Proteomes" id="UP001177021"/>
    </source>
</evidence>
<organism evidence="1 2">
    <name type="scientific">Trifolium pratense</name>
    <name type="common">Red clover</name>
    <dbReference type="NCBI Taxonomy" id="57577"/>
    <lineage>
        <taxon>Eukaryota</taxon>
        <taxon>Viridiplantae</taxon>
        <taxon>Streptophyta</taxon>
        <taxon>Embryophyta</taxon>
        <taxon>Tracheophyta</taxon>
        <taxon>Spermatophyta</taxon>
        <taxon>Magnoliopsida</taxon>
        <taxon>eudicotyledons</taxon>
        <taxon>Gunneridae</taxon>
        <taxon>Pentapetalae</taxon>
        <taxon>rosids</taxon>
        <taxon>fabids</taxon>
        <taxon>Fabales</taxon>
        <taxon>Fabaceae</taxon>
        <taxon>Papilionoideae</taxon>
        <taxon>50 kb inversion clade</taxon>
        <taxon>NPAAA clade</taxon>
        <taxon>Hologalegina</taxon>
        <taxon>IRL clade</taxon>
        <taxon>Trifolieae</taxon>
        <taxon>Trifolium</taxon>
    </lineage>
</organism>
<accession>A0ACB0K5I6</accession>